<dbReference type="UniPathway" id="UPA00060">
    <property type="reaction ID" value="UER00141"/>
</dbReference>
<dbReference type="EC" id="2.5.1.3" evidence="9"/>
<dbReference type="Gene3D" id="3.20.20.70">
    <property type="entry name" value="Aldolase class I"/>
    <property type="match status" value="1"/>
</dbReference>
<evidence type="ECO:0000313" key="14">
    <source>
        <dbReference type="EMBL" id="TWT73265.1"/>
    </source>
</evidence>
<sequence precursor="true">MTQPPFPDHATSPGHRRQAIMRILDANANRAAEGLRAMEETARFVLDASSMTQQLKSLRHDFASALLRLPRSECLAARDSGQDVGTTVSTESEQQRTTATQIVAAAAGRTQQAMRCLEEYGKIVDVTFAGEIEQLRYRCYDVCARLEQVCLGGSDRFHRLQQARLYALVDACASEAAMIQRMVSLADAGVDIIQLRDSNVDDRTLFTRAVAGANAAKDLGVLWIINDRADIAAASGADGVHVGQDELPVAQVRRIVGADAIIGLSTHDIDQVHDAIASTADYIGCGPVFPGNTKKFDAYPGCDLLRQVTDVSCDPLTPVAFAIGGIIPSNVSEVVAAGFGRVAVTGALCVGSESQAAGELLAQLRSVTLSSSEELVS</sequence>
<dbReference type="PANTHER" id="PTHR20857">
    <property type="entry name" value="THIAMINE-PHOSPHATE PYROPHOSPHORYLASE"/>
    <property type="match status" value="1"/>
</dbReference>
<dbReference type="SUPFAM" id="SSF51391">
    <property type="entry name" value="Thiamin phosphate synthase"/>
    <property type="match status" value="1"/>
</dbReference>
<evidence type="ECO:0000313" key="15">
    <source>
        <dbReference type="Proteomes" id="UP000318053"/>
    </source>
</evidence>
<feature type="domain" description="Thiamine phosphate synthase/TenI" evidence="12">
    <location>
        <begin position="165"/>
        <end position="347"/>
    </location>
</feature>
<keyword evidence="5 9" id="KW-0784">Thiamine biosynthesis</keyword>
<dbReference type="InterPro" id="IPR036206">
    <property type="entry name" value="ThiamineP_synth_sf"/>
</dbReference>
<comment type="catalytic activity">
    <reaction evidence="7 9 10">
        <text>2-(2-carboxy-4-methylthiazol-5-yl)ethyl phosphate + 4-amino-2-methyl-5-(diphosphooxymethyl)pyrimidine + 2 H(+) = thiamine phosphate + CO2 + diphosphate</text>
        <dbReference type="Rhea" id="RHEA:47848"/>
        <dbReference type="ChEBI" id="CHEBI:15378"/>
        <dbReference type="ChEBI" id="CHEBI:16526"/>
        <dbReference type="ChEBI" id="CHEBI:33019"/>
        <dbReference type="ChEBI" id="CHEBI:37575"/>
        <dbReference type="ChEBI" id="CHEBI:57841"/>
        <dbReference type="ChEBI" id="CHEBI:62890"/>
        <dbReference type="EC" id="2.5.1.3"/>
    </reaction>
</comment>
<comment type="similarity">
    <text evidence="9 10">Belongs to the thiamine-phosphate synthase family.</text>
</comment>
<evidence type="ECO:0000256" key="3">
    <source>
        <dbReference type="ARBA" id="ARBA00022723"/>
    </source>
</evidence>
<dbReference type="EMBL" id="SJPK01000003">
    <property type="protein sequence ID" value="TWT73265.1"/>
    <property type="molecule type" value="Genomic_DNA"/>
</dbReference>
<evidence type="ECO:0000256" key="11">
    <source>
        <dbReference type="RuleBase" id="RU004253"/>
    </source>
</evidence>
<dbReference type="GO" id="GO:0004789">
    <property type="term" value="F:thiamine-phosphate diphosphorylase activity"/>
    <property type="evidence" value="ECO:0007669"/>
    <property type="project" value="UniProtKB-UniRule"/>
</dbReference>
<dbReference type="GO" id="GO:0000287">
    <property type="term" value="F:magnesium ion binding"/>
    <property type="evidence" value="ECO:0007669"/>
    <property type="project" value="UniProtKB-UniRule"/>
</dbReference>
<evidence type="ECO:0000256" key="10">
    <source>
        <dbReference type="RuleBase" id="RU003826"/>
    </source>
</evidence>
<evidence type="ECO:0000256" key="8">
    <source>
        <dbReference type="ARBA" id="ARBA00047883"/>
    </source>
</evidence>
<dbReference type="InterPro" id="IPR016229">
    <property type="entry name" value="TMP_synthase_cyanobac_bac"/>
</dbReference>
<evidence type="ECO:0000256" key="2">
    <source>
        <dbReference type="ARBA" id="ARBA00022679"/>
    </source>
</evidence>
<keyword evidence="2 9" id="KW-0808">Transferase</keyword>
<dbReference type="Pfam" id="PF17792">
    <property type="entry name" value="ThiD2"/>
    <property type="match status" value="1"/>
</dbReference>
<dbReference type="PIRSF" id="PIRSF000512">
    <property type="entry name" value="TMP_PPase_Cyanobac_prd"/>
    <property type="match status" value="1"/>
</dbReference>
<dbReference type="NCBIfam" id="NF002727">
    <property type="entry name" value="PRK02615.1"/>
    <property type="match status" value="1"/>
</dbReference>
<dbReference type="GO" id="GO:0005737">
    <property type="term" value="C:cytoplasm"/>
    <property type="evidence" value="ECO:0007669"/>
    <property type="project" value="TreeGrafter"/>
</dbReference>
<comment type="catalytic activity">
    <reaction evidence="6 9 10">
        <text>4-methyl-5-(2-phosphooxyethyl)-thiazole + 4-amino-2-methyl-5-(diphosphooxymethyl)pyrimidine + H(+) = thiamine phosphate + diphosphate</text>
        <dbReference type="Rhea" id="RHEA:22328"/>
        <dbReference type="ChEBI" id="CHEBI:15378"/>
        <dbReference type="ChEBI" id="CHEBI:33019"/>
        <dbReference type="ChEBI" id="CHEBI:37575"/>
        <dbReference type="ChEBI" id="CHEBI:57841"/>
        <dbReference type="ChEBI" id="CHEBI:58296"/>
        <dbReference type="EC" id="2.5.1.3"/>
    </reaction>
</comment>
<name>A0A5C5YG00_9BACT</name>
<dbReference type="AlphaFoldDB" id="A0A5C5YG00"/>
<feature type="binding site" evidence="9">
    <location>
        <position position="265"/>
    </location>
    <ligand>
        <name>4-amino-2-methyl-5-(diphosphooxymethyl)pyrimidine</name>
        <dbReference type="ChEBI" id="CHEBI:57841"/>
    </ligand>
</feature>
<dbReference type="CDD" id="cd00564">
    <property type="entry name" value="TMP_TenI"/>
    <property type="match status" value="1"/>
</dbReference>
<proteinExistence type="inferred from homology"/>
<dbReference type="PANTHER" id="PTHR20857:SF15">
    <property type="entry name" value="THIAMINE-PHOSPHATE SYNTHASE"/>
    <property type="match status" value="1"/>
</dbReference>
<feature type="binding site" evidence="9">
    <location>
        <position position="246"/>
    </location>
    <ligand>
        <name>Mg(2+)</name>
        <dbReference type="ChEBI" id="CHEBI:18420"/>
    </ligand>
</feature>
<reference evidence="14 15" key="1">
    <citation type="submission" date="2019-02" db="EMBL/GenBank/DDBJ databases">
        <title>Deep-cultivation of Planctomycetes and their phenomic and genomic characterization uncovers novel biology.</title>
        <authorList>
            <person name="Wiegand S."/>
            <person name="Jogler M."/>
            <person name="Boedeker C."/>
            <person name="Pinto D."/>
            <person name="Vollmers J."/>
            <person name="Rivas-Marin E."/>
            <person name="Kohn T."/>
            <person name="Peeters S.H."/>
            <person name="Heuer A."/>
            <person name="Rast P."/>
            <person name="Oberbeckmann S."/>
            <person name="Bunk B."/>
            <person name="Jeske O."/>
            <person name="Meyerdierks A."/>
            <person name="Storesund J.E."/>
            <person name="Kallscheuer N."/>
            <person name="Luecker S."/>
            <person name="Lage O.M."/>
            <person name="Pohl T."/>
            <person name="Merkel B.J."/>
            <person name="Hornburger P."/>
            <person name="Mueller R.-W."/>
            <person name="Bruemmer F."/>
            <person name="Labrenz M."/>
            <person name="Spormann A.M."/>
            <person name="Op Den Camp H."/>
            <person name="Overmann J."/>
            <person name="Amann R."/>
            <person name="Jetten M.S.M."/>
            <person name="Mascher T."/>
            <person name="Medema M.H."/>
            <person name="Devos D.P."/>
            <person name="Kaster A.-K."/>
            <person name="Ovreas L."/>
            <person name="Rohde M."/>
            <person name="Galperin M.Y."/>
            <person name="Jogler C."/>
        </authorList>
    </citation>
    <scope>NUCLEOTIDE SEQUENCE [LARGE SCALE GENOMIC DNA]</scope>
    <source>
        <strain evidence="14 15">CA85</strain>
    </source>
</reference>
<protein>
    <recommendedName>
        <fullName evidence="9">Thiamine-phosphate synthase</fullName>
        <shortName evidence="9">TP synthase</shortName>
        <shortName evidence="9">TPS</shortName>
        <ecNumber evidence="9">2.5.1.3</ecNumber>
    </recommendedName>
    <alternativeName>
        <fullName evidence="9">Thiamine-phosphate pyrophosphorylase</fullName>
        <shortName evidence="9">TMP pyrophosphorylase</shortName>
        <shortName evidence="9">TMP-PPase</shortName>
    </alternativeName>
</protein>
<feature type="binding site" evidence="9">
    <location>
        <position position="325"/>
    </location>
    <ligand>
        <name>2-[(2R,5Z)-2-carboxy-4-methylthiazol-5(2H)-ylidene]ethyl phosphate</name>
        <dbReference type="ChEBI" id="CHEBI:62899"/>
    </ligand>
</feature>
<comment type="caution">
    <text evidence="14">The sequence shown here is derived from an EMBL/GenBank/DDBJ whole genome shotgun (WGS) entry which is preliminary data.</text>
</comment>
<comment type="pathway">
    <text evidence="1 9 11">Cofactor biosynthesis; thiamine diphosphate biosynthesis; thiamine phosphate from 4-amino-2-methyl-5-diphosphomethylpyrimidine and 4-methyl-5-(2-phosphoethyl)-thiazole: step 1/1.</text>
</comment>
<evidence type="ECO:0000259" key="12">
    <source>
        <dbReference type="Pfam" id="PF02581"/>
    </source>
</evidence>
<feature type="binding site" evidence="9">
    <location>
        <position position="226"/>
    </location>
    <ligand>
        <name>4-amino-2-methyl-5-(diphosphooxymethyl)pyrimidine</name>
        <dbReference type="ChEBI" id="CHEBI:57841"/>
    </ligand>
</feature>
<comment type="cofactor">
    <cofactor evidence="9">
        <name>Mg(2+)</name>
        <dbReference type="ChEBI" id="CHEBI:18420"/>
    </cofactor>
    <text evidence="9">Binds 1 Mg(2+) ion per subunit.</text>
</comment>
<dbReference type="OrthoDB" id="9812206at2"/>
<evidence type="ECO:0000256" key="9">
    <source>
        <dbReference type="HAMAP-Rule" id="MF_00097"/>
    </source>
</evidence>
<dbReference type="Proteomes" id="UP000318053">
    <property type="component" value="Unassembled WGS sequence"/>
</dbReference>
<feature type="binding site" evidence="9">
    <location>
        <position position="294"/>
    </location>
    <ligand>
        <name>4-amino-2-methyl-5-(diphosphooxymethyl)pyrimidine</name>
        <dbReference type="ChEBI" id="CHEBI:57841"/>
    </ligand>
</feature>
<evidence type="ECO:0000256" key="6">
    <source>
        <dbReference type="ARBA" id="ARBA00047334"/>
    </source>
</evidence>
<keyword evidence="4 9" id="KW-0460">Magnesium</keyword>
<organism evidence="14 15">
    <name type="scientific">Allorhodopirellula solitaria</name>
    <dbReference type="NCBI Taxonomy" id="2527987"/>
    <lineage>
        <taxon>Bacteria</taxon>
        <taxon>Pseudomonadati</taxon>
        <taxon>Planctomycetota</taxon>
        <taxon>Planctomycetia</taxon>
        <taxon>Pirellulales</taxon>
        <taxon>Pirellulaceae</taxon>
        <taxon>Allorhodopirellula</taxon>
    </lineage>
</organism>
<evidence type="ECO:0000256" key="7">
    <source>
        <dbReference type="ARBA" id="ARBA00047851"/>
    </source>
</evidence>
<dbReference type="GO" id="GO:0009229">
    <property type="term" value="P:thiamine diphosphate biosynthetic process"/>
    <property type="evidence" value="ECO:0007669"/>
    <property type="project" value="UniProtKB-UniRule"/>
</dbReference>
<evidence type="ECO:0000259" key="13">
    <source>
        <dbReference type="Pfam" id="PF17792"/>
    </source>
</evidence>
<gene>
    <name evidence="9 14" type="primary">thiE</name>
    <name evidence="14" type="ORF">CA85_17330</name>
</gene>
<comment type="function">
    <text evidence="9">Condenses 4-methyl-5-(beta-hydroxyethyl)thiazole monophosphate (THZ-P) and 2-methyl-4-amino-5-hydroxymethyl pyrimidine pyrophosphate (HMP-PP) to form thiamine monophosphate (TMP).</text>
</comment>
<dbReference type="HAMAP" id="MF_00097">
    <property type="entry name" value="TMP_synthase"/>
    <property type="match status" value="1"/>
</dbReference>
<dbReference type="InterPro" id="IPR022998">
    <property type="entry name" value="ThiamineP_synth_TenI"/>
</dbReference>
<dbReference type="NCBIfam" id="TIGR00693">
    <property type="entry name" value="thiE"/>
    <property type="match status" value="1"/>
</dbReference>
<dbReference type="RefSeq" id="WP_146390806.1">
    <property type="nucleotide sequence ID" value="NZ_SJPK01000003.1"/>
</dbReference>
<evidence type="ECO:0000256" key="1">
    <source>
        <dbReference type="ARBA" id="ARBA00005165"/>
    </source>
</evidence>
<comment type="catalytic activity">
    <reaction evidence="8 9 10">
        <text>2-[(2R,5Z)-2-carboxy-4-methylthiazol-5(2H)-ylidene]ethyl phosphate + 4-amino-2-methyl-5-(diphosphooxymethyl)pyrimidine + 2 H(+) = thiamine phosphate + CO2 + diphosphate</text>
        <dbReference type="Rhea" id="RHEA:47844"/>
        <dbReference type="ChEBI" id="CHEBI:15378"/>
        <dbReference type="ChEBI" id="CHEBI:16526"/>
        <dbReference type="ChEBI" id="CHEBI:33019"/>
        <dbReference type="ChEBI" id="CHEBI:37575"/>
        <dbReference type="ChEBI" id="CHEBI:57841"/>
        <dbReference type="ChEBI" id="CHEBI:62899"/>
        <dbReference type="EC" id="2.5.1.3"/>
    </reaction>
</comment>
<dbReference type="InterPro" id="IPR041397">
    <property type="entry name" value="ThiD2"/>
</dbReference>
<comment type="caution">
    <text evidence="9">Lacks conserved residue(s) required for the propagation of feature annotation.</text>
</comment>
<dbReference type="InterPro" id="IPR013785">
    <property type="entry name" value="Aldolase_TIM"/>
</dbReference>
<evidence type="ECO:0000256" key="4">
    <source>
        <dbReference type="ARBA" id="ARBA00022842"/>
    </source>
</evidence>
<evidence type="ECO:0000256" key="5">
    <source>
        <dbReference type="ARBA" id="ARBA00022977"/>
    </source>
</evidence>
<dbReference type="Pfam" id="PF02581">
    <property type="entry name" value="TMP-TENI"/>
    <property type="match status" value="1"/>
</dbReference>
<keyword evidence="15" id="KW-1185">Reference proteome</keyword>
<feature type="domain" description="ThiD2" evidence="13">
    <location>
        <begin position="22"/>
        <end position="144"/>
    </location>
</feature>
<feature type="binding site" evidence="9">
    <location>
        <position position="227"/>
    </location>
    <ligand>
        <name>Mg(2+)</name>
        <dbReference type="ChEBI" id="CHEBI:18420"/>
    </ligand>
</feature>
<accession>A0A5C5YG00</accession>
<keyword evidence="3 9" id="KW-0479">Metal-binding</keyword>
<dbReference type="GO" id="GO:0009228">
    <property type="term" value="P:thiamine biosynthetic process"/>
    <property type="evidence" value="ECO:0007669"/>
    <property type="project" value="UniProtKB-KW"/>
</dbReference>
<dbReference type="InterPro" id="IPR034291">
    <property type="entry name" value="TMP_synthase"/>
</dbReference>